<dbReference type="Pfam" id="PF10327">
    <property type="entry name" value="7TM_GPCR_Sri"/>
    <property type="match status" value="1"/>
</dbReference>
<keyword evidence="1" id="KW-0472">Membrane</keyword>
<dbReference type="Proteomes" id="UP000095283">
    <property type="component" value="Unplaced"/>
</dbReference>
<reference evidence="3" key="1">
    <citation type="submission" date="2016-11" db="UniProtKB">
        <authorList>
            <consortium name="WormBaseParasite"/>
        </authorList>
    </citation>
    <scope>IDENTIFICATION</scope>
</reference>
<feature type="transmembrane region" description="Helical" evidence="1">
    <location>
        <begin position="153"/>
        <end position="174"/>
    </location>
</feature>
<protein>
    <submittedName>
        <fullName evidence="3">Serpentine receptor class gamma</fullName>
    </submittedName>
</protein>
<dbReference type="PANTHER" id="PTHR45830">
    <property type="entry name" value="SERPENTINE RECEPTOR, CLASS I"/>
    <property type="match status" value="1"/>
</dbReference>
<name>A0A1I7W6H2_HETBA</name>
<evidence type="ECO:0000313" key="2">
    <source>
        <dbReference type="Proteomes" id="UP000095283"/>
    </source>
</evidence>
<feature type="transmembrane region" description="Helical" evidence="1">
    <location>
        <begin position="121"/>
        <end position="141"/>
    </location>
</feature>
<evidence type="ECO:0000256" key="1">
    <source>
        <dbReference type="SAM" id="Phobius"/>
    </source>
</evidence>
<keyword evidence="1" id="KW-1133">Transmembrane helix</keyword>
<feature type="transmembrane region" description="Helical" evidence="1">
    <location>
        <begin position="73"/>
        <end position="101"/>
    </location>
</feature>
<feature type="transmembrane region" description="Helical" evidence="1">
    <location>
        <begin position="214"/>
        <end position="236"/>
    </location>
</feature>
<dbReference type="WBParaSite" id="Hba_00200">
    <property type="protein sequence ID" value="Hba_00200"/>
    <property type="gene ID" value="Hba_00200"/>
</dbReference>
<accession>A0A1I7W6H2</accession>
<dbReference type="PANTHER" id="PTHR45830:SF15">
    <property type="entry name" value="SERPENTINE RECEPTOR, CLASS I"/>
    <property type="match status" value="1"/>
</dbReference>
<keyword evidence="1" id="KW-0812">Transmembrane</keyword>
<dbReference type="AlphaFoldDB" id="A0A1I7W6H2"/>
<dbReference type="InterPro" id="IPR019429">
    <property type="entry name" value="7TM_GPCR_serpentine_rcpt_Sri"/>
</dbReference>
<evidence type="ECO:0000313" key="3">
    <source>
        <dbReference type="WBParaSite" id="Hba_00200"/>
    </source>
</evidence>
<sequence>MESTTTFEEHNDFLLLSYKINAPVSFVINLLAIYLIVFKSSREMDEYRWHLFNYQVWATSIDIFYNFLFQPVLFFPLFAGTGHGILITYFGFSTFTCVVSFWETLNGMWELLLFYNKFQCILANLICGLAVSIVELFFYRYHCIVKKLTKKQFFFYIIFHFFILSSLINAFLIVSHVDSSHWSEILKKWNPTLMDLLKIPNIYYVPYNKTAMNLFLYFMIFLILSDNNPILVYGYTSYIHMHSFLRSSSGSSVPQQHNNDNVIELWDSFNSVSNLFQRSLSEIPP</sequence>
<keyword evidence="2" id="KW-1185">Reference proteome</keyword>
<feature type="transmembrane region" description="Helical" evidence="1">
    <location>
        <begin position="20"/>
        <end position="38"/>
    </location>
</feature>
<organism evidence="2 3">
    <name type="scientific">Heterorhabditis bacteriophora</name>
    <name type="common">Entomopathogenic nematode worm</name>
    <dbReference type="NCBI Taxonomy" id="37862"/>
    <lineage>
        <taxon>Eukaryota</taxon>
        <taxon>Metazoa</taxon>
        <taxon>Ecdysozoa</taxon>
        <taxon>Nematoda</taxon>
        <taxon>Chromadorea</taxon>
        <taxon>Rhabditida</taxon>
        <taxon>Rhabditina</taxon>
        <taxon>Rhabditomorpha</taxon>
        <taxon>Strongyloidea</taxon>
        <taxon>Heterorhabditidae</taxon>
        <taxon>Heterorhabditis</taxon>
    </lineage>
</organism>
<proteinExistence type="predicted"/>